<reference evidence="4 5" key="1">
    <citation type="submission" date="2019-09" db="EMBL/GenBank/DDBJ databases">
        <title>NBRP : Genome information of microbial organism related human and environment.</title>
        <authorList>
            <person name="Hattori M."/>
            <person name="Oshima K."/>
            <person name="Inaba H."/>
            <person name="Suda W."/>
            <person name="Sakamoto M."/>
            <person name="Iino T."/>
            <person name="Kitahara M."/>
            <person name="Oshida Y."/>
            <person name="Iida T."/>
            <person name="Kudo T."/>
            <person name="Itoh T."/>
            <person name="Ohkuma M."/>
        </authorList>
    </citation>
    <scope>NUCLEOTIDE SEQUENCE [LARGE SCALE GENOMIC DNA]</scope>
    <source>
        <strain evidence="2 4">Hi-2</strain>
        <strain evidence="3 5">Mie-1</strain>
    </source>
</reference>
<dbReference type="InterPro" id="IPR037523">
    <property type="entry name" value="VOC_core"/>
</dbReference>
<evidence type="ECO:0000313" key="2">
    <source>
        <dbReference type="EMBL" id="GEQ97875.1"/>
    </source>
</evidence>
<sequence length="154" mass="17402">MRGTVPFMTTDTPFHLAFPVHDLAKAEQFYGQLLGCAIGRRSLRWIDFDFFGHQITAHLRPEDCQAATSNKVDGDAVPVRHFGAILPWDHWQALADRLQAEEIDFLLAPKIRFKGKSGEQGTFFIRDPSGNALEFKTFKNKAQIFARGGDDDHI</sequence>
<organism evidence="2 4">
    <name type="scientific">Iodidimonas gelatinilytica</name>
    <dbReference type="NCBI Taxonomy" id="1236966"/>
    <lineage>
        <taxon>Bacteria</taxon>
        <taxon>Pseudomonadati</taxon>
        <taxon>Pseudomonadota</taxon>
        <taxon>Alphaproteobacteria</taxon>
        <taxon>Iodidimonadales</taxon>
        <taxon>Iodidimonadaceae</taxon>
        <taxon>Iodidimonas</taxon>
    </lineage>
</organism>
<accession>A0A5A7MY88</accession>
<dbReference type="Proteomes" id="UP000325187">
    <property type="component" value="Unassembled WGS sequence"/>
</dbReference>
<proteinExistence type="predicted"/>
<dbReference type="PANTHER" id="PTHR39434:SF1">
    <property type="entry name" value="VOC DOMAIN-CONTAINING PROTEIN"/>
    <property type="match status" value="1"/>
</dbReference>
<gene>
    <name evidence="2" type="ORF">JCM17844_15120</name>
    <name evidence="3" type="ORF">JCM17845_06230</name>
</gene>
<evidence type="ECO:0000259" key="1">
    <source>
        <dbReference type="PROSITE" id="PS51819"/>
    </source>
</evidence>
<feature type="domain" description="VOC" evidence="1">
    <location>
        <begin position="12"/>
        <end position="138"/>
    </location>
</feature>
<dbReference type="EMBL" id="BKCL01000004">
    <property type="protein sequence ID" value="GEQ97875.1"/>
    <property type="molecule type" value="Genomic_DNA"/>
</dbReference>
<accession>A0A5A7MSC6</accession>
<dbReference type="AlphaFoldDB" id="A0A5A7MSC6"/>
<name>A0A5A7MSC6_9PROT</name>
<dbReference type="InterPro" id="IPR029068">
    <property type="entry name" value="Glyas_Bleomycin-R_OHBP_Dase"/>
</dbReference>
<evidence type="ECO:0000313" key="5">
    <source>
        <dbReference type="Proteomes" id="UP000325187"/>
    </source>
</evidence>
<keyword evidence="5" id="KW-1185">Reference proteome</keyword>
<dbReference type="EMBL" id="BKCM01000002">
    <property type="protein sequence ID" value="GEQ99999.1"/>
    <property type="molecule type" value="Genomic_DNA"/>
</dbReference>
<keyword evidence="2" id="KW-0223">Dioxygenase</keyword>
<evidence type="ECO:0000313" key="4">
    <source>
        <dbReference type="Proteomes" id="UP000322084"/>
    </source>
</evidence>
<dbReference type="Proteomes" id="UP000322084">
    <property type="component" value="Unassembled WGS sequence"/>
</dbReference>
<dbReference type="InterPro" id="IPR004360">
    <property type="entry name" value="Glyas_Fos-R_dOase_dom"/>
</dbReference>
<dbReference type="GO" id="GO:0051213">
    <property type="term" value="F:dioxygenase activity"/>
    <property type="evidence" value="ECO:0007669"/>
    <property type="project" value="UniProtKB-KW"/>
</dbReference>
<dbReference type="PROSITE" id="PS51819">
    <property type="entry name" value="VOC"/>
    <property type="match status" value="1"/>
</dbReference>
<dbReference type="PANTHER" id="PTHR39434">
    <property type="match status" value="1"/>
</dbReference>
<keyword evidence="2" id="KW-0560">Oxidoreductase</keyword>
<dbReference type="Gene3D" id="3.10.180.10">
    <property type="entry name" value="2,3-Dihydroxybiphenyl 1,2-Dioxygenase, domain 1"/>
    <property type="match status" value="1"/>
</dbReference>
<dbReference type="CDD" id="cd08357">
    <property type="entry name" value="VOC_like"/>
    <property type="match status" value="1"/>
</dbReference>
<dbReference type="Pfam" id="PF00903">
    <property type="entry name" value="Glyoxalase"/>
    <property type="match status" value="1"/>
</dbReference>
<comment type="caution">
    <text evidence="2">The sequence shown here is derived from an EMBL/GenBank/DDBJ whole genome shotgun (WGS) entry which is preliminary data.</text>
</comment>
<dbReference type="SUPFAM" id="SSF54593">
    <property type="entry name" value="Glyoxalase/Bleomycin resistance protein/Dihydroxybiphenyl dioxygenase"/>
    <property type="match status" value="1"/>
</dbReference>
<protein>
    <submittedName>
        <fullName evidence="2">Dioxygenase</fullName>
    </submittedName>
</protein>
<evidence type="ECO:0000313" key="3">
    <source>
        <dbReference type="EMBL" id="GEQ99999.1"/>
    </source>
</evidence>